<feature type="transmembrane region" description="Helical" evidence="2">
    <location>
        <begin position="118"/>
        <end position="134"/>
    </location>
</feature>
<evidence type="ECO:0000313" key="5">
    <source>
        <dbReference type="Proteomes" id="UP000662888"/>
    </source>
</evidence>
<keyword evidence="2" id="KW-0472">Membrane</keyword>
<dbReference type="GO" id="GO:0008237">
    <property type="term" value="F:metallopeptidase activity"/>
    <property type="evidence" value="ECO:0007669"/>
    <property type="project" value="UniProtKB-KW"/>
</dbReference>
<accession>A0AA48WI85</accession>
<reference evidence="4 5" key="1">
    <citation type="submission" date="2020-11" db="EMBL/GenBank/DDBJ databases">
        <authorList>
            <person name="Sun Q."/>
        </authorList>
    </citation>
    <scope>NUCLEOTIDE SEQUENCE [LARGE SCALE GENOMIC DNA]</scope>
    <source>
        <strain evidence="4 5">P8398</strain>
    </source>
</reference>
<name>A0AA48WI85_9BURK</name>
<keyword evidence="2" id="KW-0812">Transmembrane</keyword>
<feature type="transmembrane region" description="Helical" evidence="2">
    <location>
        <begin position="140"/>
        <end position="156"/>
    </location>
</feature>
<feature type="transmembrane region" description="Helical" evidence="2">
    <location>
        <begin position="196"/>
        <end position="218"/>
    </location>
</feature>
<dbReference type="RefSeq" id="WP_206092203.1">
    <property type="nucleotide sequence ID" value="NZ_CP065053.1"/>
</dbReference>
<feature type="transmembrane region" description="Helical" evidence="2">
    <location>
        <begin position="83"/>
        <end position="106"/>
    </location>
</feature>
<feature type="region of interest" description="Disordered" evidence="1">
    <location>
        <begin position="235"/>
        <end position="267"/>
    </location>
</feature>
<keyword evidence="4" id="KW-0378">Hydrolase</keyword>
<keyword evidence="4" id="KW-0482">Metalloprotease</keyword>
<organism evidence="4 5">
    <name type="scientific">Massilia antarctica</name>
    <dbReference type="NCBI Taxonomy" id="2765360"/>
    <lineage>
        <taxon>Bacteria</taxon>
        <taxon>Pseudomonadati</taxon>
        <taxon>Pseudomonadota</taxon>
        <taxon>Betaproteobacteria</taxon>
        <taxon>Burkholderiales</taxon>
        <taxon>Oxalobacteraceae</taxon>
        <taxon>Telluria group</taxon>
        <taxon>Massilia</taxon>
    </lineage>
</organism>
<keyword evidence="5" id="KW-1185">Reference proteome</keyword>
<evidence type="ECO:0000256" key="2">
    <source>
        <dbReference type="SAM" id="Phobius"/>
    </source>
</evidence>
<keyword evidence="2" id="KW-1133">Transmembrane helix</keyword>
<dbReference type="PANTHER" id="PTHR36435:SF1">
    <property type="entry name" value="CAAX AMINO TERMINAL PROTEASE FAMILY PROTEIN"/>
    <property type="match status" value="1"/>
</dbReference>
<protein>
    <submittedName>
        <fullName evidence="4">CPBP family intramembrane metalloprotease</fullName>
    </submittedName>
</protein>
<feature type="compositionally biased region" description="Basic and acidic residues" evidence="1">
    <location>
        <begin position="238"/>
        <end position="267"/>
    </location>
</feature>
<dbReference type="Pfam" id="PF02517">
    <property type="entry name" value="Rce1-like"/>
    <property type="match status" value="1"/>
</dbReference>
<gene>
    <name evidence="4" type="ORF">IV454_15780</name>
</gene>
<dbReference type="Proteomes" id="UP000662888">
    <property type="component" value="Chromosome"/>
</dbReference>
<dbReference type="InterPro" id="IPR003675">
    <property type="entry name" value="Rce1/LyrA-like_dom"/>
</dbReference>
<feature type="transmembrane region" description="Helical" evidence="2">
    <location>
        <begin position="163"/>
        <end position="181"/>
    </location>
</feature>
<evidence type="ECO:0000313" key="4">
    <source>
        <dbReference type="EMBL" id="QPI52812.1"/>
    </source>
</evidence>
<sequence length="267" mass="30324">MFIVMAAASAHQFQINRKMFTLIMGSTITKRQVALSVLIGILVLMFTLGESAVFTKIVTYYDLEAAYSLGKYHPEAYTSHPFFSVHVFTFIICSAIFPAIFEELFFRGLVFRSIYKNKSFFLSSVLTAAIFTALHFSKTIYIGTFLFSLALSYLYATTGSLRTCMVAHATFNLLAFINQYYFDFHRIRGVDELSEWYHWIPELAMLGIALVAFGWIIFISKDAIKHASLPAMPSLQQADERQRKTEVRGGNESAHRHSSKAEHITTN</sequence>
<dbReference type="InterPro" id="IPR052710">
    <property type="entry name" value="CAAX_protease"/>
</dbReference>
<evidence type="ECO:0000259" key="3">
    <source>
        <dbReference type="Pfam" id="PF02517"/>
    </source>
</evidence>
<dbReference type="EMBL" id="CP065053">
    <property type="protein sequence ID" value="QPI52812.1"/>
    <property type="molecule type" value="Genomic_DNA"/>
</dbReference>
<keyword evidence="4" id="KW-0645">Protease</keyword>
<dbReference type="PANTHER" id="PTHR36435">
    <property type="entry name" value="SLR1288 PROTEIN"/>
    <property type="match status" value="1"/>
</dbReference>
<evidence type="ECO:0000256" key="1">
    <source>
        <dbReference type="SAM" id="MobiDB-lite"/>
    </source>
</evidence>
<feature type="domain" description="CAAX prenyl protease 2/Lysostaphin resistance protein A-like" evidence="3">
    <location>
        <begin position="87"/>
        <end position="174"/>
    </location>
</feature>
<proteinExistence type="predicted"/>